<protein>
    <submittedName>
        <fullName evidence="1">Uncharacterized protein</fullName>
    </submittedName>
</protein>
<evidence type="ECO:0000313" key="1">
    <source>
        <dbReference type="EMBL" id="KAK4139363.1"/>
    </source>
</evidence>
<dbReference type="GeneID" id="87815278"/>
<comment type="caution">
    <text evidence="1">The sequence shown here is derived from an EMBL/GenBank/DDBJ whole genome shotgun (WGS) entry which is preliminary data.</text>
</comment>
<name>A0AAN6UUJ4_9PEZI</name>
<dbReference type="Proteomes" id="UP001302676">
    <property type="component" value="Unassembled WGS sequence"/>
</dbReference>
<reference evidence="1" key="2">
    <citation type="submission" date="2023-05" db="EMBL/GenBank/DDBJ databases">
        <authorList>
            <consortium name="Lawrence Berkeley National Laboratory"/>
            <person name="Steindorff A."/>
            <person name="Hensen N."/>
            <person name="Bonometti L."/>
            <person name="Westerberg I."/>
            <person name="Brannstrom I.O."/>
            <person name="Guillou S."/>
            <person name="Cros-Aarteil S."/>
            <person name="Calhoun S."/>
            <person name="Haridas S."/>
            <person name="Kuo A."/>
            <person name="Mondo S."/>
            <person name="Pangilinan J."/>
            <person name="Riley R."/>
            <person name="Labutti K."/>
            <person name="Andreopoulos B."/>
            <person name="Lipzen A."/>
            <person name="Chen C."/>
            <person name="Yanf M."/>
            <person name="Daum C."/>
            <person name="Ng V."/>
            <person name="Clum A."/>
            <person name="Ohm R."/>
            <person name="Martin F."/>
            <person name="Silar P."/>
            <person name="Natvig D."/>
            <person name="Lalanne C."/>
            <person name="Gautier V."/>
            <person name="Ament-Velasquez S.L."/>
            <person name="Kruys A."/>
            <person name="Hutchinson M.I."/>
            <person name="Powell A.J."/>
            <person name="Barry K."/>
            <person name="Miller A.N."/>
            <person name="Grigoriev I.V."/>
            <person name="Debuchy R."/>
            <person name="Gladieux P."/>
            <person name="Thoren M.H."/>
            <person name="Johannesson H."/>
        </authorList>
    </citation>
    <scope>NUCLEOTIDE SEQUENCE</scope>
    <source>
        <strain evidence="1">CBS 141.50</strain>
    </source>
</reference>
<keyword evidence="2" id="KW-1185">Reference proteome</keyword>
<evidence type="ECO:0000313" key="2">
    <source>
        <dbReference type="Proteomes" id="UP001302676"/>
    </source>
</evidence>
<dbReference type="AlphaFoldDB" id="A0AAN6UUJ4"/>
<dbReference type="EMBL" id="MU853667">
    <property type="protein sequence ID" value="KAK4139363.1"/>
    <property type="molecule type" value="Genomic_DNA"/>
</dbReference>
<organism evidence="1 2">
    <name type="scientific">Dichotomopilus funicola</name>
    <dbReference type="NCBI Taxonomy" id="1934379"/>
    <lineage>
        <taxon>Eukaryota</taxon>
        <taxon>Fungi</taxon>
        <taxon>Dikarya</taxon>
        <taxon>Ascomycota</taxon>
        <taxon>Pezizomycotina</taxon>
        <taxon>Sordariomycetes</taxon>
        <taxon>Sordariomycetidae</taxon>
        <taxon>Sordariales</taxon>
        <taxon>Chaetomiaceae</taxon>
        <taxon>Dichotomopilus</taxon>
    </lineage>
</organism>
<proteinExistence type="predicted"/>
<reference evidence="1" key="1">
    <citation type="journal article" date="2023" name="Mol. Phylogenet. Evol.">
        <title>Genome-scale phylogeny and comparative genomics of the fungal order Sordariales.</title>
        <authorList>
            <person name="Hensen N."/>
            <person name="Bonometti L."/>
            <person name="Westerberg I."/>
            <person name="Brannstrom I.O."/>
            <person name="Guillou S."/>
            <person name="Cros-Aarteil S."/>
            <person name="Calhoun S."/>
            <person name="Haridas S."/>
            <person name="Kuo A."/>
            <person name="Mondo S."/>
            <person name="Pangilinan J."/>
            <person name="Riley R."/>
            <person name="LaButti K."/>
            <person name="Andreopoulos B."/>
            <person name="Lipzen A."/>
            <person name="Chen C."/>
            <person name="Yan M."/>
            <person name="Daum C."/>
            <person name="Ng V."/>
            <person name="Clum A."/>
            <person name="Steindorff A."/>
            <person name="Ohm R.A."/>
            <person name="Martin F."/>
            <person name="Silar P."/>
            <person name="Natvig D.O."/>
            <person name="Lalanne C."/>
            <person name="Gautier V."/>
            <person name="Ament-Velasquez S.L."/>
            <person name="Kruys A."/>
            <person name="Hutchinson M.I."/>
            <person name="Powell A.J."/>
            <person name="Barry K."/>
            <person name="Miller A.N."/>
            <person name="Grigoriev I.V."/>
            <person name="Debuchy R."/>
            <person name="Gladieux P."/>
            <person name="Hiltunen Thoren M."/>
            <person name="Johannesson H."/>
        </authorList>
    </citation>
    <scope>NUCLEOTIDE SEQUENCE</scope>
    <source>
        <strain evidence="1">CBS 141.50</strain>
    </source>
</reference>
<dbReference type="RefSeq" id="XP_062632734.1">
    <property type="nucleotide sequence ID" value="XM_062778665.1"/>
</dbReference>
<accession>A0AAN6UUJ4</accession>
<sequence length="120" mass="12844">MTQAVPLSQAFATELPTYSNPHGQVKASISGDSTRNADPPYFSIAAQPVHAVHQDWAALGRATVANIPNINAPAHPLNQEFLYLSEDATYHNSEGDIVCSAAKYLLHPVNQALCSVPDCC</sequence>
<gene>
    <name evidence="1" type="ORF">C8A04DRAFT_15927</name>
</gene>